<keyword evidence="2 5" id="KW-0378">Hydrolase</keyword>
<evidence type="ECO:0000313" key="12">
    <source>
        <dbReference type="Proteomes" id="UP000245507"/>
    </source>
</evidence>
<keyword evidence="12" id="KW-1185">Reference proteome</keyword>
<evidence type="ECO:0000259" key="8">
    <source>
        <dbReference type="Pfam" id="PF00082"/>
    </source>
</evidence>
<evidence type="ECO:0008006" key="13">
    <source>
        <dbReference type="Google" id="ProtNLM"/>
    </source>
</evidence>
<dbReference type="InterPro" id="IPR003137">
    <property type="entry name" value="PA_domain"/>
</dbReference>
<dbReference type="InterPro" id="IPR036852">
    <property type="entry name" value="Peptidase_S8/S53_dom_sf"/>
</dbReference>
<evidence type="ECO:0000256" key="2">
    <source>
        <dbReference type="ARBA" id="ARBA00022801"/>
    </source>
</evidence>
<protein>
    <recommendedName>
        <fullName evidence="13">Peptidase S8/S53 domain-containing protein</fullName>
    </recommendedName>
</protein>
<evidence type="ECO:0000313" key="11">
    <source>
        <dbReference type="EMBL" id="PWN04800.1"/>
    </source>
</evidence>
<dbReference type="Proteomes" id="UP000245507">
    <property type="component" value="Unassembled WGS sequence"/>
</dbReference>
<comment type="caution">
    <text evidence="11">The sequence shown here is derived from an EMBL/GenBank/DDBJ whole genome shotgun (WGS) entry which is preliminary data.</text>
</comment>
<dbReference type="PROSITE" id="PS51892">
    <property type="entry name" value="SUBTILASE"/>
    <property type="match status" value="1"/>
</dbReference>
<feature type="active site" description="Charge relay system" evidence="4 5">
    <location>
        <position position="238"/>
    </location>
</feature>
<keyword evidence="3 5" id="KW-0720">Serine protease</keyword>
<dbReference type="Gene3D" id="3.40.50.200">
    <property type="entry name" value="Peptidase S8/S53 domain"/>
    <property type="match status" value="1"/>
</dbReference>
<dbReference type="AlphaFoldDB" id="A0A316TJZ2"/>
<evidence type="ECO:0000256" key="4">
    <source>
        <dbReference type="PIRSR" id="PIRSR615500-1"/>
    </source>
</evidence>
<dbReference type="Gene3D" id="3.50.30.30">
    <property type="match status" value="1"/>
</dbReference>
<dbReference type="CDD" id="cd02120">
    <property type="entry name" value="PA_subtilisin_like"/>
    <property type="match status" value="1"/>
</dbReference>
<feature type="active site" description="Charge relay system" evidence="4 5">
    <location>
        <position position="164"/>
    </location>
</feature>
<dbReference type="InterPro" id="IPR045051">
    <property type="entry name" value="SBT"/>
</dbReference>
<evidence type="ECO:0000259" key="10">
    <source>
        <dbReference type="Pfam" id="PF05922"/>
    </source>
</evidence>
<dbReference type="EMBL" id="QGDD01000001">
    <property type="protein sequence ID" value="PWN04800.1"/>
    <property type="molecule type" value="Genomic_DNA"/>
</dbReference>
<dbReference type="GO" id="GO:0004252">
    <property type="term" value="F:serine-type endopeptidase activity"/>
    <property type="evidence" value="ECO:0007669"/>
    <property type="project" value="UniProtKB-UniRule"/>
</dbReference>
<dbReference type="PANTHER" id="PTHR10795">
    <property type="entry name" value="PROPROTEIN CONVERTASE SUBTILISIN/KEXIN"/>
    <property type="match status" value="1"/>
</dbReference>
<evidence type="ECO:0000256" key="3">
    <source>
        <dbReference type="ARBA" id="ARBA00022825"/>
    </source>
</evidence>
<keyword evidence="7" id="KW-0732">Signal</keyword>
<dbReference type="Pfam" id="PF00082">
    <property type="entry name" value="Peptidase_S8"/>
    <property type="match status" value="1"/>
</dbReference>
<feature type="region of interest" description="Disordered" evidence="6">
    <location>
        <begin position="170"/>
        <end position="203"/>
    </location>
</feature>
<sequence>MQEGCRPMRAAAIATAVTVAVATLTATPAALGEADDGGEGDTTLHLVTLRGPGTAGHRGAAPAEEVAERMLALQERVLDDVDAADPVYQWTTALNGFAVELTEEQHDVLVGDDRVALVEENAVRPLAEVASAPAGALEAAGAPGRPGRWSGGAGGAGTVIGFVDTGIDPASPAFAEPASPGRQPRRYDGSCADAPDDPAWSSDECSTKIVGAEYFVSGFGSDALRSTAALSPRDTDGHGTASASIAAGTTNVAVRARGYALGRFSGVAPQARIGVYKACWSAPDPVDDGCATADLVAAIDRATADRVDVLNLSVAGPADTVDTVERALLGATEAGIVVTAAAGNEGTQAYAAHPSPWVVTVGASTSARRVGAVVARRGPRLEGAMAATAPVGPARLVVGADAAAPGASTDDARVCAPGSLDVRAVHGAVVLCERGRLPRLTKSRTVRLADGAGMVLVNRRAGSTDADLHEVPTVHLSAADGRALTAWARQHPRAEVRLESRGRERTPARVARFSSGGDPTWSVIKPDVVAPGTGVLAATAGGWDVVSGTSAAAAHASGVAAVLIGDPRNDAAEVRSALLTSTAPIGHRAGLRAGTGQVQVRRVPPMAYLVDPRHYRGWLTGRRSDLDLPQALMRTGRLVVRRTITNTGNRPLWLTAHLNGFDSPVRVSPSAALVRPGRTLTFRLSLGSAPLATDTGTVVWHSAQGDRTRLAVVITR</sequence>
<organism evidence="11 12">
    <name type="scientific">Nocardioides silvaticus</name>
    <dbReference type="NCBI Taxonomy" id="2201891"/>
    <lineage>
        <taxon>Bacteria</taxon>
        <taxon>Bacillati</taxon>
        <taxon>Actinomycetota</taxon>
        <taxon>Actinomycetes</taxon>
        <taxon>Propionibacteriales</taxon>
        <taxon>Nocardioidaceae</taxon>
        <taxon>Nocardioides</taxon>
    </lineage>
</organism>
<evidence type="ECO:0000256" key="7">
    <source>
        <dbReference type="SAM" id="SignalP"/>
    </source>
</evidence>
<reference evidence="11 12" key="1">
    <citation type="submission" date="2018-05" db="EMBL/GenBank/DDBJ databases">
        <title>Nocardioides silvaticus genome.</title>
        <authorList>
            <person name="Li C."/>
            <person name="Wang G."/>
        </authorList>
    </citation>
    <scope>NUCLEOTIDE SEQUENCE [LARGE SCALE GENOMIC DNA]</scope>
    <source>
        <strain evidence="11 12">CCTCC AB 2018079</strain>
    </source>
</reference>
<accession>A0A316TJZ2</accession>
<feature type="domain" description="PA" evidence="9">
    <location>
        <begin position="411"/>
        <end position="484"/>
    </location>
</feature>
<dbReference type="GO" id="GO:0006508">
    <property type="term" value="P:proteolysis"/>
    <property type="evidence" value="ECO:0007669"/>
    <property type="project" value="UniProtKB-KW"/>
</dbReference>
<feature type="compositionally biased region" description="Low complexity" evidence="6">
    <location>
        <begin position="170"/>
        <end position="180"/>
    </location>
</feature>
<comment type="similarity">
    <text evidence="5">Belongs to the peptidase S8 family.</text>
</comment>
<feature type="region of interest" description="Disordered" evidence="6">
    <location>
        <begin position="31"/>
        <end position="63"/>
    </location>
</feature>
<dbReference type="Pfam" id="PF05922">
    <property type="entry name" value="Inhibitor_I9"/>
    <property type="match status" value="1"/>
</dbReference>
<feature type="chain" id="PRO_5039320748" description="Peptidase S8/S53 domain-containing protein" evidence="7">
    <location>
        <begin position="23"/>
        <end position="716"/>
    </location>
</feature>
<dbReference type="InterPro" id="IPR010259">
    <property type="entry name" value="S8pro/Inhibitor_I9"/>
</dbReference>
<evidence type="ECO:0000256" key="5">
    <source>
        <dbReference type="PROSITE-ProRule" id="PRU01240"/>
    </source>
</evidence>
<keyword evidence="1 5" id="KW-0645">Protease</keyword>
<feature type="signal peptide" evidence="7">
    <location>
        <begin position="1"/>
        <end position="22"/>
    </location>
</feature>
<dbReference type="InterPro" id="IPR000209">
    <property type="entry name" value="Peptidase_S8/S53_dom"/>
</dbReference>
<feature type="domain" description="Inhibitor I9" evidence="10">
    <location>
        <begin position="66"/>
        <end position="126"/>
    </location>
</feature>
<evidence type="ECO:0000256" key="1">
    <source>
        <dbReference type="ARBA" id="ARBA00022670"/>
    </source>
</evidence>
<dbReference type="Pfam" id="PF02225">
    <property type="entry name" value="PA"/>
    <property type="match status" value="1"/>
</dbReference>
<proteinExistence type="inferred from homology"/>
<gene>
    <name evidence="11" type="ORF">DJ010_04105</name>
</gene>
<evidence type="ECO:0000256" key="6">
    <source>
        <dbReference type="SAM" id="MobiDB-lite"/>
    </source>
</evidence>
<evidence type="ECO:0000259" key="9">
    <source>
        <dbReference type="Pfam" id="PF02225"/>
    </source>
</evidence>
<feature type="active site" description="Charge relay system" evidence="4 5">
    <location>
        <position position="550"/>
    </location>
</feature>
<dbReference type="PRINTS" id="PR00723">
    <property type="entry name" value="SUBTILISIN"/>
</dbReference>
<dbReference type="SUPFAM" id="SSF52743">
    <property type="entry name" value="Subtilisin-like"/>
    <property type="match status" value="1"/>
</dbReference>
<feature type="domain" description="Peptidase S8/S53" evidence="8">
    <location>
        <begin position="155"/>
        <end position="582"/>
    </location>
</feature>
<name>A0A316TJZ2_9ACTN</name>
<dbReference type="InterPro" id="IPR015500">
    <property type="entry name" value="Peptidase_S8_subtilisin-rel"/>
</dbReference>